<dbReference type="InterPro" id="IPR006143">
    <property type="entry name" value="RND_pump_MFP"/>
</dbReference>
<dbReference type="EMBL" id="WSQA01000001">
    <property type="protein sequence ID" value="MVZ60411.1"/>
    <property type="molecule type" value="Genomic_DNA"/>
</dbReference>
<evidence type="ECO:0000313" key="7">
    <source>
        <dbReference type="Proteomes" id="UP000435036"/>
    </source>
</evidence>
<feature type="domain" description="CzcB-like barrel-sandwich hybrid" evidence="5">
    <location>
        <begin position="82"/>
        <end position="207"/>
    </location>
</feature>
<keyword evidence="7" id="KW-1185">Reference proteome</keyword>
<feature type="chain" id="PRO_5026827737" evidence="3">
    <location>
        <begin position="22"/>
        <end position="369"/>
    </location>
</feature>
<dbReference type="GO" id="GO:0015679">
    <property type="term" value="P:plasma membrane copper ion transport"/>
    <property type="evidence" value="ECO:0007669"/>
    <property type="project" value="TreeGrafter"/>
</dbReference>
<dbReference type="InterPro" id="IPR051909">
    <property type="entry name" value="MFP_Cation_Efflux"/>
</dbReference>
<proteinExistence type="inferred from homology"/>
<protein>
    <submittedName>
        <fullName evidence="6">Efflux RND transporter periplasmic adaptor subunit</fullName>
    </submittedName>
</protein>
<feature type="signal peptide" evidence="3">
    <location>
        <begin position="1"/>
        <end position="21"/>
    </location>
</feature>
<dbReference type="Pfam" id="PF25973">
    <property type="entry name" value="BSH_CzcB"/>
    <property type="match status" value="1"/>
</dbReference>
<sequence>MNKTQATILAALLLVATQACQQTQEHSETEHRDSTASYCISEDLLQTTVFHTVQQEVIKEQLSFSGKVAYNENDLVAFRSLIAGQVDQVYVELGDKVKKGQVLALVKSVEVQSLFQTKRYQENQVALLQKQLANKTALLKDGLLSEPEVLATSYELEAAQIELEKIKASLLLYKATANGNFQLLAPKDGYIVQKNISAGQAIQSDAAEDPLFSISNLKEVWVMVNIHASNLPDIKLNAPVQVKTVAYPDRVYQGHIDKIYNVFDDDEHVLKARVVLANQDLHLLPGLSADILIDKPTKLGKATAIPNKAKIFHNNKEFIVLYNSKCDLQVQQITAIAENEQYTYIQEPLKDHQQIVSKNALLLFEQLIP</sequence>
<comment type="similarity">
    <text evidence="1">Belongs to the membrane fusion protein (MFP) (TC 8.A.1) family.</text>
</comment>
<dbReference type="GO" id="GO:0016020">
    <property type="term" value="C:membrane"/>
    <property type="evidence" value="ECO:0007669"/>
    <property type="project" value="InterPro"/>
</dbReference>
<dbReference type="OrthoDB" id="9806939at2"/>
<dbReference type="GO" id="GO:0030313">
    <property type="term" value="C:cell envelope"/>
    <property type="evidence" value="ECO:0007669"/>
    <property type="project" value="TreeGrafter"/>
</dbReference>
<dbReference type="Pfam" id="PF25954">
    <property type="entry name" value="Beta-barrel_RND_2"/>
    <property type="match status" value="1"/>
</dbReference>
<dbReference type="PANTHER" id="PTHR30097:SF4">
    <property type="entry name" value="SLR6042 PROTEIN"/>
    <property type="match status" value="1"/>
</dbReference>
<keyword evidence="2" id="KW-0813">Transport</keyword>
<evidence type="ECO:0000256" key="3">
    <source>
        <dbReference type="SAM" id="SignalP"/>
    </source>
</evidence>
<accession>A0A6N8KVX1</accession>
<gene>
    <name evidence="6" type="ORF">GQF63_00100</name>
</gene>
<organism evidence="6 7">
    <name type="scientific">Sphingobacterium humi</name>
    <dbReference type="NCBI Taxonomy" id="1796905"/>
    <lineage>
        <taxon>Bacteria</taxon>
        <taxon>Pseudomonadati</taxon>
        <taxon>Bacteroidota</taxon>
        <taxon>Sphingobacteriia</taxon>
        <taxon>Sphingobacteriales</taxon>
        <taxon>Sphingobacteriaceae</taxon>
        <taxon>Sphingobacterium</taxon>
    </lineage>
</organism>
<dbReference type="PANTHER" id="PTHR30097">
    <property type="entry name" value="CATION EFFLUX SYSTEM PROTEIN CUSB"/>
    <property type="match status" value="1"/>
</dbReference>
<dbReference type="GO" id="GO:0022857">
    <property type="term" value="F:transmembrane transporter activity"/>
    <property type="evidence" value="ECO:0007669"/>
    <property type="project" value="InterPro"/>
</dbReference>
<name>A0A6N8KVX1_9SPHI</name>
<evidence type="ECO:0000259" key="4">
    <source>
        <dbReference type="Pfam" id="PF25954"/>
    </source>
</evidence>
<dbReference type="Proteomes" id="UP000435036">
    <property type="component" value="Unassembled WGS sequence"/>
</dbReference>
<evidence type="ECO:0000256" key="1">
    <source>
        <dbReference type="ARBA" id="ARBA00009477"/>
    </source>
</evidence>
<keyword evidence="3" id="KW-0732">Signal</keyword>
<dbReference type="InterPro" id="IPR058647">
    <property type="entry name" value="BSH_CzcB-like"/>
</dbReference>
<comment type="caution">
    <text evidence="6">The sequence shown here is derived from an EMBL/GenBank/DDBJ whole genome shotgun (WGS) entry which is preliminary data.</text>
</comment>
<dbReference type="FunFam" id="2.40.30.170:FF:000010">
    <property type="entry name" value="Efflux RND transporter periplasmic adaptor subunit"/>
    <property type="match status" value="1"/>
</dbReference>
<dbReference type="PROSITE" id="PS51257">
    <property type="entry name" value="PROKAR_LIPOPROTEIN"/>
    <property type="match status" value="1"/>
</dbReference>
<feature type="domain" description="CusB-like beta-barrel" evidence="4">
    <location>
        <begin position="219"/>
        <end position="293"/>
    </location>
</feature>
<dbReference type="NCBIfam" id="TIGR01730">
    <property type="entry name" value="RND_mfp"/>
    <property type="match status" value="1"/>
</dbReference>
<evidence type="ECO:0000313" key="6">
    <source>
        <dbReference type="EMBL" id="MVZ60411.1"/>
    </source>
</evidence>
<evidence type="ECO:0000259" key="5">
    <source>
        <dbReference type="Pfam" id="PF25973"/>
    </source>
</evidence>
<dbReference type="Gene3D" id="2.40.50.100">
    <property type="match status" value="1"/>
</dbReference>
<dbReference type="AlphaFoldDB" id="A0A6N8KVX1"/>
<evidence type="ECO:0000256" key="2">
    <source>
        <dbReference type="ARBA" id="ARBA00022448"/>
    </source>
</evidence>
<reference evidence="6 7" key="1">
    <citation type="submission" date="2019-12" db="EMBL/GenBank/DDBJ databases">
        <authorList>
            <person name="Dong K."/>
        </authorList>
    </citation>
    <scope>NUCLEOTIDE SEQUENCE [LARGE SCALE GENOMIC DNA]</scope>
    <source>
        <strain evidence="6 7">JCM 31225</strain>
    </source>
</reference>
<dbReference type="GO" id="GO:0060003">
    <property type="term" value="P:copper ion export"/>
    <property type="evidence" value="ECO:0007669"/>
    <property type="project" value="TreeGrafter"/>
</dbReference>
<dbReference type="RefSeq" id="WP_160367069.1">
    <property type="nucleotide sequence ID" value="NZ_WSQA01000001.1"/>
</dbReference>
<dbReference type="SUPFAM" id="SSF111369">
    <property type="entry name" value="HlyD-like secretion proteins"/>
    <property type="match status" value="1"/>
</dbReference>
<dbReference type="InterPro" id="IPR058792">
    <property type="entry name" value="Beta-barrel_RND_2"/>
</dbReference>
<dbReference type="Gene3D" id="2.40.30.170">
    <property type="match status" value="1"/>
</dbReference>